<feature type="non-terminal residue" evidence="2">
    <location>
        <position position="57"/>
    </location>
</feature>
<evidence type="ECO:0000256" key="1">
    <source>
        <dbReference type="SAM" id="MobiDB-lite"/>
    </source>
</evidence>
<dbReference type="EMBL" id="JAHRHJ020000001">
    <property type="protein sequence ID" value="KAH9329781.1"/>
    <property type="molecule type" value="Genomic_DNA"/>
</dbReference>
<feature type="compositionally biased region" description="Basic and acidic residues" evidence="1">
    <location>
        <begin position="30"/>
        <end position="39"/>
    </location>
</feature>
<name>A0AA38LN95_TAXCH</name>
<feature type="compositionally biased region" description="Basic and acidic residues" evidence="1">
    <location>
        <begin position="1"/>
        <end position="10"/>
    </location>
</feature>
<reference evidence="2 3" key="1">
    <citation type="journal article" date="2021" name="Nat. Plants">
        <title>The Taxus genome provides insights into paclitaxel biosynthesis.</title>
        <authorList>
            <person name="Xiong X."/>
            <person name="Gou J."/>
            <person name="Liao Q."/>
            <person name="Li Y."/>
            <person name="Zhou Q."/>
            <person name="Bi G."/>
            <person name="Li C."/>
            <person name="Du R."/>
            <person name="Wang X."/>
            <person name="Sun T."/>
            <person name="Guo L."/>
            <person name="Liang H."/>
            <person name="Lu P."/>
            <person name="Wu Y."/>
            <person name="Zhang Z."/>
            <person name="Ro D.K."/>
            <person name="Shang Y."/>
            <person name="Huang S."/>
            <person name="Yan J."/>
        </authorList>
    </citation>
    <scope>NUCLEOTIDE SEQUENCE [LARGE SCALE GENOMIC DNA]</scope>
    <source>
        <strain evidence="2">Ta-2019</strain>
    </source>
</reference>
<dbReference type="Proteomes" id="UP000824469">
    <property type="component" value="Unassembled WGS sequence"/>
</dbReference>
<evidence type="ECO:0000313" key="3">
    <source>
        <dbReference type="Proteomes" id="UP000824469"/>
    </source>
</evidence>
<accession>A0AA38LN95</accession>
<protein>
    <submittedName>
        <fullName evidence="2">Uncharacterized protein</fullName>
    </submittedName>
</protein>
<keyword evidence="3" id="KW-1185">Reference proteome</keyword>
<evidence type="ECO:0000313" key="2">
    <source>
        <dbReference type="EMBL" id="KAH9329781.1"/>
    </source>
</evidence>
<organism evidence="2 3">
    <name type="scientific">Taxus chinensis</name>
    <name type="common">Chinese yew</name>
    <name type="synonym">Taxus wallichiana var. chinensis</name>
    <dbReference type="NCBI Taxonomy" id="29808"/>
    <lineage>
        <taxon>Eukaryota</taxon>
        <taxon>Viridiplantae</taxon>
        <taxon>Streptophyta</taxon>
        <taxon>Embryophyta</taxon>
        <taxon>Tracheophyta</taxon>
        <taxon>Spermatophyta</taxon>
        <taxon>Pinopsida</taxon>
        <taxon>Pinidae</taxon>
        <taxon>Conifers II</taxon>
        <taxon>Cupressales</taxon>
        <taxon>Taxaceae</taxon>
        <taxon>Taxus</taxon>
    </lineage>
</organism>
<proteinExistence type="predicted"/>
<dbReference type="AlphaFoldDB" id="A0AA38LN95"/>
<sequence length="57" mass="6133">MRGADLDNAKKVGPKSIDGPWDAGTPVTWKPEKSDERSNAGKVVNQRTRGPSVLGTR</sequence>
<feature type="region of interest" description="Disordered" evidence="1">
    <location>
        <begin position="1"/>
        <end position="57"/>
    </location>
</feature>
<gene>
    <name evidence="2" type="ORF">KI387_001889</name>
</gene>
<comment type="caution">
    <text evidence="2">The sequence shown here is derived from an EMBL/GenBank/DDBJ whole genome shotgun (WGS) entry which is preliminary data.</text>
</comment>